<dbReference type="AlphaFoldDB" id="A0A1Q9DT82"/>
<name>A0A1Q9DT82_SYMMI</name>
<feature type="compositionally biased region" description="Acidic residues" evidence="1">
    <location>
        <begin position="452"/>
        <end position="468"/>
    </location>
</feature>
<comment type="caution">
    <text evidence="2">The sequence shown here is derived from an EMBL/GenBank/DDBJ whole genome shotgun (WGS) entry which is preliminary data.</text>
</comment>
<dbReference type="Proteomes" id="UP000186817">
    <property type="component" value="Unassembled WGS sequence"/>
</dbReference>
<protein>
    <submittedName>
        <fullName evidence="2">Uncharacterized protein</fullName>
    </submittedName>
</protein>
<accession>A0A1Q9DT82</accession>
<proteinExistence type="predicted"/>
<dbReference type="EMBL" id="LSRX01000399">
    <property type="protein sequence ID" value="OLP98380.1"/>
    <property type="molecule type" value="Genomic_DNA"/>
</dbReference>
<feature type="region of interest" description="Disordered" evidence="1">
    <location>
        <begin position="387"/>
        <end position="476"/>
    </location>
</feature>
<reference evidence="2 3" key="1">
    <citation type="submission" date="2016-02" db="EMBL/GenBank/DDBJ databases">
        <title>Genome analysis of coral dinoflagellate symbionts highlights evolutionary adaptations to a symbiotic lifestyle.</title>
        <authorList>
            <person name="Aranda M."/>
            <person name="Li Y."/>
            <person name="Liew Y.J."/>
            <person name="Baumgarten S."/>
            <person name="Simakov O."/>
            <person name="Wilson M."/>
            <person name="Piel J."/>
            <person name="Ashoor H."/>
            <person name="Bougouffa S."/>
            <person name="Bajic V.B."/>
            <person name="Ryu T."/>
            <person name="Ravasi T."/>
            <person name="Bayer T."/>
            <person name="Micklem G."/>
            <person name="Kim H."/>
            <person name="Bhak J."/>
            <person name="Lajeunesse T.C."/>
            <person name="Voolstra C.R."/>
        </authorList>
    </citation>
    <scope>NUCLEOTIDE SEQUENCE [LARGE SCALE GENOMIC DNA]</scope>
    <source>
        <strain evidence="2 3">CCMP2467</strain>
    </source>
</reference>
<dbReference type="OrthoDB" id="436123at2759"/>
<organism evidence="2 3">
    <name type="scientific">Symbiodinium microadriaticum</name>
    <name type="common">Dinoflagellate</name>
    <name type="synonym">Zooxanthella microadriatica</name>
    <dbReference type="NCBI Taxonomy" id="2951"/>
    <lineage>
        <taxon>Eukaryota</taxon>
        <taxon>Sar</taxon>
        <taxon>Alveolata</taxon>
        <taxon>Dinophyceae</taxon>
        <taxon>Suessiales</taxon>
        <taxon>Symbiodiniaceae</taxon>
        <taxon>Symbiodinium</taxon>
    </lineage>
</organism>
<gene>
    <name evidence="2" type="ORF">AK812_SmicGene19177</name>
</gene>
<feature type="region of interest" description="Disordered" evidence="1">
    <location>
        <begin position="325"/>
        <end position="358"/>
    </location>
</feature>
<sequence length="530" mass="57284">MAKDAESHAKLPAEAHGAQAPAKRVVFHRVGNHSNCQRALTQRLIGPYGAALLQLTPLQGSGVSWSRTNWQKSGSATRSLCIKWYRQAVFGELQKDTAKANNTSFGDRHFFSASLIRLVAEQVEPSVLAGGTGGEGCEGSGAPRTFARVKWTKMKMPSPKRYIPMGGVPVDTHVLHRTCVQYRSEATEAQNQSGELKACGKGEGTMGELIAAPIGVAQAEGPSPEIKNLVIASCCQNPSLSLYRCYGTMAPEEAPGSRAAVSPEQAPRSNPIATLERITCWADATDEDEQIPGPVAQSRRVRRKPRIYTRQLLLSLRRLEHPASPRLRARRLEELPPSMGVSRRQRPPDGPAGRGGKKLPVHVFDPIVAAATCEVVLSWLTSTEGAAADDSLRPKRPLVSLEPADPDPRLSSALPEVGQKVSGGLEAKTPSRPLRPNAAEFRPARKAPLPQVEEESGQEEEEEEEDELDLAKDEEPPRRRFAAPICCGILVALLATLLGSSIHVGQPKAQPAARPPTSFFQTAKLTISEN</sequence>
<keyword evidence="3" id="KW-1185">Reference proteome</keyword>
<evidence type="ECO:0000256" key="1">
    <source>
        <dbReference type="SAM" id="MobiDB-lite"/>
    </source>
</evidence>
<evidence type="ECO:0000313" key="3">
    <source>
        <dbReference type="Proteomes" id="UP000186817"/>
    </source>
</evidence>
<evidence type="ECO:0000313" key="2">
    <source>
        <dbReference type="EMBL" id="OLP98380.1"/>
    </source>
</evidence>